<keyword evidence="3" id="KW-1185">Reference proteome</keyword>
<reference evidence="2 3" key="1">
    <citation type="submission" date="2019-02" db="EMBL/GenBank/DDBJ databases">
        <title>Genome sequencing of the rare red list fungi Hericium alpestre (H. flagellum).</title>
        <authorList>
            <person name="Buettner E."/>
            <person name="Kellner H."/>
        </authorList>
    </citation>
    <scope>NUCLEOTIDE SEQUENCE [LARGE SCALE GENOMIC DNA]</scope>
    <source>
        <strain evidence="2 3">DSM 108284</strain>
    </source>
</reference>
<dbReference type="InterPro" id="IPR019182">
    <property type="entry name" value="Cytochrome_b-c1_su10_fun"/>
</dbReference>
<dbReference type="AlphaFoldDB" id="A0A4Z0A728"/>
<proteinExistence type="predicted"/>
<protein>
    <recommendedName>
        <fullName evidence="4">QCR10 domain-containing protein</fullName>
    </recommendedName>
</protein>
<organism evidence="2 3">
    <name type="scientific">Hericium alpestre</name>
    <dbReference type="NCBI Taxonomy" id="135208"/>
    <lineage>
        <taxon>Eukaryota</taxon>
        <taxon>Fungi</taxon>
        <taxon>Dikarya</taxon>
        <taxon>Basidiomycota</taxon>
        <taxon>Agaricomycotina</taxon>
        <taxon>Agaricomycetes</taxon>
        <taxon>Russulales</taxon>
        <taxon>Hericiaceae</taxon>
        <taxon>Hericium</taxon>
    </lineage>
</organism>
<evidence type="ECO:0000313" key="2">
    <source>
        <dbReference type="EMBL" id="TFY82290.1"/>
    </source>
</evidence>
<evidence type="ECO:0000313" key="3">
    <source>
        <dbReference type="Proteomes" id="UP000298061"/>
    </source>
</evidence>
<dbReference type="Proteomes" id="UP000298061">
    <property type="component" value="Unassembled WGS sequence"/>
</dbReference>
<gene>
    <name evidence="2" type="ORF">EWM64_g1721</name>
</gene>
<accession>A0A4Z0A728</accession>
<dbReference type="EMBL" id="SFCI01000123">
    <property type="protein sequence ID" value="TFY82290.1"/>
    <property type="molecule type" value="Genomic_DNA"/>
</dbReference>
<name>A0A4Z0A728_9AGAM</name>
<dbReference type="OrthoDB" id="2391627at2759"/>
<keyword evidence="1" id="KW-0472">Membrane</keyword>
<comment type="caution">
    <text evidence="2">The sequence shown here is derived from an EMBL/GenBank/DDBJ whole genome shotgun (WGS) entry which is preliminary data.</text>
</comment>
<dbReference type="STRING" id="135208.A0A4Z0A728"/>
<feature type="transmembrane region" description="Helical" evidence="1">
    <location>
        <begin position="26"/>
        <end position="45"/>
    </location>
</feature>
<keyword evidence="1" id="KW-1133">Transmembrane helix</keyword>
<keyword evidence="1" id="KW-0812">Transmembrane</keyword>
<dbReference type="PANTHER" id="PTHR28254">
    <property type="entry name" value="CYTOCHROME B-C1 COMPLEX SUBUNIT 10"/>
    <property type="match status" value="1"/>
</dbReference>
<dbReference type="GO" id="GO:0006122">
    <property type="term" value="P:mitochondrial electron transport, ubiquinol to cytochrome c"/>
    <property type="evidence" value="ECO:0007669"/>
    <property type="project" value="InterPro"/>
</dbReference>
<evidence type="ECO:0000256" key="1">
    <source>
        <dbReference type="SAM" id="Phobius"/>
    </source>
</evidence>
<dbReference type="Pfam" id="PF09796">
    <property type="entry name" value="QCR10"/>
    <property type="match status" value="1"/>
</dbReference>
<dbReference type="PANTHER" id="PTHR28254:SF1">
    <property type="entry name" value="CYTOCHROME B-C1 COMPLEX SUBUNIT 10, MITOCHONDRIAL"/>
    <property type="match status" value="1"/>
</dbReference>
<dbReference type="GO" id="GO:0005739">
    <property type="term" value="C:mitochondrion"/>
    <property type="evidence" value="ECO:0007669"/>
    <property type="project" value="GOC"/>
</dbReference>
<evidence type="ECO:0008006" key="4">
    <source>
        <dbReference type="Google" id="ProtNLM"/>
    </source>
</evidence>
<sequence length="77" mass="8525">MAQIVYHPTPPTRRVGTLTVNSLKHWAPALGMWGIGLGTAALFFLSVTPKVKYGLLVKLPVIGKYYEDKIPQSDKPF</sequence>